<protein>
    <submittedName>
        <fullName evidence="4">2-keto-4-pentenoate hydratase</fullName>
    </submittedName>
</protein>
<feature type="domain" description="Fumarylacetoacetase-like C-terminal" evidence="3">
    <location>
        <begin position="96"/>
        <end position="271"/>
    </location>
</feature>
<keyword evidence="1" id="KW-0456">Lyase</keyword>
<dbReference type="EMBL" id="JBHLTG010000006">
    <property type="protein sequence ID" value="MFC0680574.1"/>
    <property type="molecule type" value="Genomic_DNA"/>
</dbReference>
<accession>A0ABV6RVG9</accession>
<organism evidence="4 5">
    <name type="scientific">Lysobacter korlensis</name>
    <dbReference type="NCBI Taxonomy" id="553636"/>
    <lineage>
        <taxon>Bacteria</taxon>
        <taxon>Pseudomonadati</taxon>
        <taxon>Pseudomonadota</taxon>
        <taxon>Gammaproteobacteria</taxon>
        <taxon>Lysobacterales</taxon>
        <taxon>Lysobacteraceae</taxon>
        <taxon>Lysobacter</taxon>
    </lineage>
</organism>
<dbReference type="Gene3D" id="3.90.850.10">
    <property type="entry name" value="Fumarylacetoacetase-like, C-terminal domain"/>
    <property type="match status" value="1"/>
</dbReference>
<evidence type="ECO:0000259" key="3">
    <source>
        <dbReference type="Pfam" id="PF01557"/>
    </source>
</evidence>
<name>A0ABV6RVG9_9GAMM</name>
<dbReference type="Proteomes" id="UP001589896">
    <property type="component" value="Unassembled WGS sequence"/>
</dbReference>
<comment type="caution">
    <text evidence="4">The sequence shown here is derived from an EMBL/GenBank/DDBJ whole genome shotgun (WGS) entry which is preliminary data.</text>
</comment>
<proteinExistence type="predicted"/>
<dbReference type="PANTHER" id="PTHR30143">
    <property type="entry name" value="ACID HYDRATASE"/>
    <property type="match status" value="1"/>
</dbReference>
<dbReference type="InterPro" id="IPR011234">
    <property type="entry name" value="Fumarylacetoacetase-like_C"/>
</dbReference>
<dbReference type="InterPro" id="IPR036663">
    <property type="entry name" value="Fumarylacetoacetase_C_sf"/>
</dbReference>
<evidence type="ECO:0000313" key="4">
    <source>
        <dbReference type="EMBL" id="MFC0680574.1"/>
    </source>
</evidence>
<evidence type="ECO:0000313" key="5">
    <source>
        <dbReference type="Proteomes" id="UP001589896"/>
    </source>
</evidence>
<reference evidence="4 5" key="1">
    <citation type="submission" date="2024-09" db="EMBL/GenBank/DDBJ databases">
        <authorList>
            <person name="Sun Q."/>
            <person name="Mori K."/>
        </authorList>
    </citation>
    <scope>NUCLEOTIDE SEQUENCE [LARGE SCALE GENOMIC DNA]</scope>
    <source>
        <strain evidence="4 5">KCTC 23076</strain>
    </source>
</reference>
<dbReference type="SUPFAM" id="SSF56529">
    <property type="entry name" value="FAH"/>
    <property type="match status" value="1"/>
</dbReference>
<sequence>MRAAVNDLTPGSTTGGDVSAGVQAADERLRLASETGTACAPVRDLLGADQDEAYAVQSLGIGRRIAAGRRVVGRKIGLTSASVQAQFGVYTPDYGVLLDDMVVADREPLDLSRFLQPRVEAEVAFVLGRDLDSPTTHVADVLRATEFVLPAIEVVDSRIAGWNISITDTIADNASSGAIVLGTTPRSLNRLDLAAVGMSLDFDGEPVSTGSGAACLGSPVIAVAWLARAVARHGRPLRAGEVILSGALGPMIAATTGVFRARLDGLGEVSADFVESPAQGAAA</sequence>
<feature type="region of interest" description="Disordered" evidence="2">
    <location>
        <begin position="1"/>
        <end position="20"/>
    </location>
</feature>
<evidence type="ECO:0000256" key="1">
    <source>
        <dbReference type="ARBA" id="ARBA00023239"/>
    </source>
</evidence>
<evidence type="ECO:0000256" key="2">
    <source>
        <dbReference type="SAM" id="MobiDB-lite"/>
    </source>
</evidence>
<gene>
    <name evidence="4" type="ORF">ACFFGH_22315</name>
</gene>
<dbReference type="RefSeq" id="WP_386672446.1">
    <property type="nucleotide sequence ID" value="NZ_JBHLTG010000006.1"/>
</dbReference>
<keyword evidence="5" id="KW-1185">Reference proteome</keyword>
<dbReference type="PANTHER" id="PTHR30143:SF0">
    <property type="entry name" value="2-KETO-4-PENTENOATE HYDRATASE"/>
    <property type="match status" value="1"/>
</dbReference>
<dbReference type="InterPro" id="IPR050772">
    <property type="entry name" value="Hydratase-Decarb/MhpD_sf"/>
</dbReference>
<dbReference type="Pfam" id="PF01557">
    <property type="entry name" value="FAA_hydrolase"/>
    <property type="match status" value="1"/>
</dbReference>